<accession>A0A0F9CDF1</accession>
<name>A0A0F9CDF1_9ZZZZ</name>
<dbReference type="EMBL" id="LAZR01047211">
    <property type="protein sequence ID" value="KKK94751.1"/>
    <property type="molecule type" value="Genomic_DNA"/>
</dbReference>
<comment type="caution">
    <text evidence="1">The sequence shown here is derived from an EMBL/GenBank/DDBJ whole genome shotgun (WGS) entry which is preliminary data.</text>
</comment>
<gene>
    <name evidence="1" type="ORF">LCGC14_2679720</name>
</gene>
<reference evidence="1" key="1">
    <citation type="journal article" date="2015" name="Nature">
        <title>Complex archaea that bridge the gap between prokaryotes and eukaryotes.</title>
        <authorList>
            <person name="Spang A."/>
            <person name="Saw J.H."/>
            <person name="Jorgensen S.L."/>
            <person name="Zaremba-Niedzwiedzka K."/>
            <person name="Martijn J."/>
            <person name="Lind A.E."/>
            <person name="van Eijk R."/>
            <person name="Schleper C."/>
            <person name="Guy L."/>
            <person name="Ettema T.J."/>
        </authorList>
    </citation>
    <scope>NUCLEOTIDE SEQUENCE</scope>
</reference>
<organism evidence="1">
    <name type="scientific">marine sediment metagenome</name>
    <dbReference type="NCBI Taxonomy" id="412755"/>
    <lineage>
        <taxon>unclassified sequences</taxon>
        <taxon>metagenomes</taxon>
        <taxon>ecological metagenomes</taxon>
    </lineage>
</organism>
<sequence>MNLYSNEKGRKRGATHLQRNLIGNEPLLRFELKWDELISNGEIVPFIPDERLKPEPINKLRKLI</sequence>
<proteinExistence type="predicted"/>
<dbReference type="AlphaFoldDB" id="A0A0F9CDF1"/>
<protein>
    <submittedName>
        <fullName evidence="1">Uncharacterized protein</fullName>
    </submittedName>
</protein>
<evidence type="ECO:0000313" key="1">
    <source>
        <dbReference type="EMBL" id="KKK94751.1"/>
    </source>
</evidence>